<protein>
    <submittedName>
        <fullName evidence="2 3">Uncharacterized protein</fullName>
    </submittedName>
</protein>
<name>A0A2K1KX69_PHYPA</name>
<feature type="transmembrane region" description="Helical" evidence="1">
    <location>
        <begin position="6"/>
        <end position="27"/>
    </location>
</feature>
<sequence>MDAHLPALFGFTSLAMWGLLIWVFHALNT</sequence>
<reference evidence="3" key="3">
    <citation type="submission" date="2020-12" db="UniProtKB">
        <authorList>
            <consortium name="EnsemblPlants"/>
        </authorList>
    </citation>
    <scope>IDENTIFICATION</scope>
</reference>
<gene>
    <name evidence="3" type="primary">LOC112279411</name>
    <name evidence="2" type="ORF">PHYPA_005379</name>
</gene>
<evidence type="ECO:0000313" key="3">
    <source>
        <dbReference type="EnsemblPlants" id="PAC:32944607.CDS.1"/>
    </source>
</evidence>
<reference evidence="2 4" key="2">
    <citation type="journal article" date="2018" name="Plant J.">
        <title>The Physcomitrella patens chromosome-scale assembly reveals moss genome structure and evolution.</title>
        <authorList>
            <person name="Lang D."/>
            <person name="Ullrich K.K."/>
            <person name="Murat F."/>
            <person name="Fuchs J."/>
            <person name="Jenkins J."/>
            <person name="Haas F.B."/>
            <person name="Piednoel M."/>
            <person name="Gundlach H."/>
            <person name="Van Bel M."/>
            <person name="Meyberg R."/>
            <person name="Vives C."/>
            <person name="Morata J."/>
            <person name="Symeonidi A."/>
            <person name="Hiss M."/>
            <person name="Muchero W."/>
            <person name="Kamisugi Y."/>
            <person name="Saleh O."/>
            <person name="Blanc G."/>
            <person name="Decker E.L."/>
            <person name="van Gessel N."/>
            <person name="Grimwood J."/>
            <person name="Hayes R.D."/>
            <person name="Graham S.W."/>
            <person name="Gunter L.E."/>
            <person name="McDaniel S.F."/>
            <person name="Hoernstein S.N.W."/>
            <person name="Larsson A."/>
            <person name="Li F.W."/>
            <person name="Perroud P.F."/>
            <person name="Phillips J."/>
            <person name="Ranjan P."/>
            <person name="Rokshar D.S."/>
            <person name="Rothfels C.J."/>
            <person name="Schneider L."/>
            <person name="Shu S."/>
            <person name="Stevenson D.W."/>
            <person name="Thummler F."/>
            <person name="Tillich M."/>
            <person name="Villarreal Aguilar J.C."/>
            <person name="Widiez T."/>
            <person name="Wong G.K."/>
            <person name="Wymore A."/>
            <person name="Zhang Y."/>
            <person name="Zimmer A.D."/>
            <person name="Quatrano R.S."/>
            <person name="Mayer K.F.X."/>
            <person name="Goodstein D."/>
            <person name="Casacuberta J.M."/>
            <person name="Vandepoele K."/>
            <person name="Reski R."/>
            <person name="Cuming A.C."/>
            <person name="Tuskan G.A."/>
            <person name="Maumus F."/>
            <person name="Salse J."/>
            <person name="Schmutz J."/>
            <person name="Rensing S.A."/>
        </authorList>
    </citation>
    <scope>NUCLEOTIDE SEQUENCE [LARGE SCALE GENOMIC DNA]</scope>
    <source>
        <strain evidence="3 4">cv. Gransden 2004</strain>
    </source>
</reference>
<keyword evidence="1" id="KW-0472">Membrane</keyword>
<dbReference type="Proteomes" id="UP000006727">
    <property type="component" value="Chromosome 3"/>
</dbReference>
<evidence type="ECO:0000313" key="2">
    <source>
        <dbReference type="EMBL" id="PNR58384.1"/>
    </source>
</evidence>
<dbReference type="EnsemblPlants" id="Pp3c3_34830V3.1">
    <property type="protein sequence ID" value="PAC:32944607.CDS.1"/>
    <property type="gene ID" value="Pp3c3_34830"/>
</dbReference>
<dbReference type="Gramene" id="Pp3c3_34830V3.1">
    <property type="protein sequence ID" value="PAC:32944607.CDS.1"/>
    <property type="gene ID" value="Pp3c3_34830"/>
</dbReference>
<proteinExistence type="predicted"/>
<keyword evidence="1" id="KW-1133">Transmembrane helix</keyword>
<keyword evidence="4" id="KW-1185">Reference proteome</keyword>
<dbReference type="EMBL" id="ABEU02000003">
    <property type="protein sequence ID" value="PNR58384.1"/>
    <property type="molecule type" value="Genomic_DNA"/>
</dbReference>
<accession>A0A2K1KX69</accession>
<evidence type="ECO:0000256" key="1">
    <source>
        <dbReference type="SAM" id="Phobius"/>
    </source>
</evidence>
<reference evidence="2 4" key="1">
    <citation type="journal article" date="2008" name="Science">
        <title>The Physcomitrella genome reveals evolutionary insights into the conquest of land by plants.</title>
        <authorList>
            <person name="Rensing S."/>
            <person name="Lang D."/>
            <person name="Zimmer A."/>
            <person name="Terry A."/>
            <person name="Salamov A."/>
            <person name="Shapiro H."/>
            <person name="Nishiyama T."/>
            <person name="Perroud P.-F."/>
            <person name="Lindquist E."/>
            <person name="Kamisugi Y."/>
            <person name="Tanahashi T."/>
            <person name="Sakakibara K."/>
            <person name="Fujita T."/>
            <person name="Oishi K."/>
            <person name="Shin-I T."/>
            <person name="Kuroki Y."/>
            <person name="Toyoda A."/>
            <person name="Suzuki Y."/>
            <person name="Hashimoto A."/>
            <person name="Yamaguchi K."/>
            <person name="Sugano A."/>
            <person name="Kohara Y."/>
            <person name="Fujiyama A."/>
            <person name="Anterola A."/>
            <person name="Aoki S."/>
            <person name="Ashton N."/>
            <person name="Barbazuk W.B."/>
            <person name="Barker E."/>
            <person name="Bennetzen J."/>
            <person name="Bezanilla M."/>
            <person name="Blankenship R."/>
            <person name="Cho S.H."/>
            <person name="Dutcher S."/>
            <person name="Estelle M."/>
            <person name="Fawcett J.A."/>
            <person name="Gundlach H."/>
            <person name="Hanada K."/>
            <person name="Heyl A."/>
            <person name="Hicks K.A."/>
            <person name="Hugh J."/>
            <person name="Lohr M."/>
            <person name="Mayer K."/>
            <person name="Melkozernov A."/>
            <person name="Murata T."/>
            <person name="Nelson D."/>
            <person name="Pils B."/>
            <person name="Prigge M."/>
            <person name="Reiss B."/>
            <person name="Renner T."/>
            <person name="Rombauts S."/>
            <person name="Rushton P."/>
            <person name="Sanderfoot A."/>
            <person name="Schween G."/>
            <person name="Shiu S.-H."/>
            <person name="Stueber K."/>
            <person name="Theodoulou F.L."/>
            <person name="Tu H."/>
            <person name="Van de Peer Y."/>
            <person name="Verrier P.J."/>
            <person name="Waters E."/>
            <person name="Wood A."/>
            <person name="Yang L."/>
            <person name="Cove D."/>
            <person name="Cuming A."/>
            <person name="Hasebe M."/>
            <person name="Lucas S."/>
            <person name="Mishler D.B."/>
            <person name="Reski R."/>
            <person name="Grigoriev I."/>
            <person name="Quatrano R.S."/>
            <person name="Boore J.L."/>
        </authorList>
    </citation>
    <scope>NUCLEOTIDE SEQUENCE [LARGE SCALE GENOMIC DNA]</scope>
    <source>
        <strain evidence="3 4">cv. Gransden 2004</strain>
    </source>
</reference>
<dbReference type="AlphaFoldDB" id="A0A2K1KX69"/>
<keyword evidence="1" id="KW-0812">Transmembrane</keyword>
<organism evidence="2">
    <name type="scientific">Physcomitrium patens</name>
    <name type="common">Spreading-leaved earth moss</name>
    <name type="synonym">Physcomitrella patens</name>
    <dbReference type="NCBI Taxonomy" id="3218"/>
    <lineage>
        <taxon>Eukaryota</taxon>
        <taxon>Viridiplantae</taxon>
        <taxon>Streptophyta</taxon>
        <taxon>Embryophyta</taxon>
        <taxon>Bryophyta</taxon>
        <taxon>Bryophytina</taxon>
        <taxon>Bryopsida</taxon>
        <taxon>Funariidae</taxon>
        <taxon>Funariales</taxon>
        <taxon>Funariaceae</taxon>
        <taxon>Physcomitrium</taxon>
    </lineage>
</organism>
<evidence type="ECO:0000313" key="4">
    <source>
        <dbReference type="Proteomes" id="UP000006727"/>
    </source>
</evidence>